<evidence type="ECO:0000256" key="11">
    <source>
        <dbReference type="PROSITE-ProRule" id="PRU00042"/>
    </source>
</evidence>
<evidence type="ECO:0000256" key="2">
    <source>
        <dbReference type="ARBA" id="ARBA00006991"/>
    </source>
</evidence>
<dbReference type="SUPFAM" id="SSF57667">
    <property type="entry name" value="beta-beta-alpha zinc fingers"/>
    <property type="match status" value="5"/>
</dbReference>
<dbReference type="Proteomes" id="UP000192223">
    <property type="component" value="Unplaced"/>
</dbReference>
<feature type="domain" description="C2H2-type" evidence="13">
    <location>
        <begin position="474"/>
        <end position="501"/>
    </location>
</feature>
<dbReference type="GO" id="GO:0005654">
    <property type="term" value="C:nucleoplasm"/>
    <property type="evidence" value="ECO:0007669"/>
    <property type="project" value="TreeGrafter"/>
</dbReference>
<accession>A0A1W4XVG5</accession>
<dbReference type="GO" id="GO:0002682">
    <property type="term" value="P:regulation of immune system process"/>
    <property type="evidence" value="ECO:0007669"/>
    <property type="project" value="TreeGrafter"/>
</dbReference>
<dbReference type="PROSITE" id="PS00028">
    <property type="entry name" value="ZINC_FINGER_C2H2_1"/>
    <property type="match status" value="9"/>
</dbReference>
<evidence type="ECO:0000256" key="12">
    <source>
        <dbReference type="SAM" id="MobiDB-lite"/>
    </source>
</evidence>
<dbReference type="SMART" id="SM00355">
    <property type="entry name" value="ZnF_C2H2"/>
    <property type="match status" value="11"/>
</dbReference>
<feature type="domain" description="C2H2-type" evidence="13">
    <location>
        <begin position="294"/>
        <end position="321"/>
    </location>
</feature>
<dbReference type="STRING" id="224129.A0A1W4XVG5"/>
<evidence type="ECO:0000256" key="9">
    <source>
        <dbReference type="ARBA" id="ARBA00023163"/>
    </source>
</evidence>
<dbReference type="PANTHER" id="PTHR24399:SF23">
    <property type="entry name" value="C2H2-TYPE DOMAIN-CONTAINING PROTEIN"/>
    <property type="match status" value="1"/>
</dbReference>
<evidence type="ECO:0000256" key="7">
    <source>
        <dbReference type="ARBA" id="ARBA00023015"/>
    </source>
</evidence>
<feature type="domain" description="C2H2-type" evidence="13">
    <location>
        <begin position="150"/>
        <end position="178"/>
    </location>
</feature>
<feature type="domain" description="C2H2-type" evidence="13">
    <location>
        <begin position="322"/>
        <end position="349"/>
    </location>
</feature>
<dbReference type="InterPro" id="IPR013087">
    <property type="entry name" value="Znf_C2H2_type"/>
</dbReference>
<dbReference type="Pfam" id="PF13912">
    <property type="entry name" value="zf-C2H2_6"/>
    <property type="match status" value="1"/>
</dbReference>
<feature type="region of interest" description="Disordered" evidence="12">
    <location>
        <begin position="89"/>
        <end position="149"/>
    </location>
</feature>
<dbReference type="PANTHER" id="PTHR24399">
    <property type="entry name" value="ZINC FINGER AND BTB DOMAIN-CONTAINING"/>
    <property type="match status" value="1"/>
</dbReference>
<dbReference type="AlphaFoldDB" id="A0A1W4XVG5"/>
<comment type="subcellular location">
    <subcellularLocation>
        <location evidence="1">Nucleus</location>
    </subcellularLocation>
</comment>
<evidence type="ECO:0000313" key="14">
    <source>
        <dbReference type="Proteomes" id="UP000192223"/>
    </source>
</evidence>
<evidence type="ECO:0000256" key="3">
    <source>
        <dbReference type="ARBA" id="ARBA00022723"/>
    </source>
</evidence>
<feature type="domain" description="C2H2-type" evidence="13">
    <location>
        <begin position="437"/>
        <end position="460"/>
    </location>
</feature>
<dbReference type="PROSITE" id="PS50157">
    <property type="entry name" value="ZINC_FINGER_C2H2_2"/>
    <property type="match status" value="10"/>
</dbReference>
<keyword evidence="5 11" id="KW-0863">Zinc-finger</keyword>
<gene>
    <name evidence="15" type="primary">LOC108744943</name>
</gene>
<feature type="domain" description="C2H2-type" evidence="13">
    <location>
        <begin position="381"/>
        <end position="408"/>
    </location>
</feature>
<keyword evidence="10" id="KW-0539">Nucleus</keyword>
<keyword evidence="3" id="KW-0479">Metal-binding</keyword>
<dbReference type="RefSeq" id="XP_018336425.1">
    <property type="nucleotide sequence ID" value="XM_018480923.2"/>
</dbReference>
<name>A0A1W4XVG5_AGRPL</name>
<dbReference type="InParanoid" id="A0A1W4XVG5"/>
<reference evidence="15" key="1">
    <citation type="submission" date="2025-08" db="UniProtKB">
        <authorList>
            <consortium name="RefSeq"/>
        </authorList>
    </citation>
    <scope>IDENTIFICATION</scope>
    <source>
        <tissue evidence="15">Entire body</tissue>
    </source>
</reference>
<keyword evidence="6" id="KW-0862">Zinc</keyword>
<dbReference type="GO" id="GO:0008270">
    <property type="term" value="F:zinc ion binding"/>
    <property type="evidence" value="ECO:0007669"/>
    <property type="project" value="UniProtKB-KW"/>
</dbReference>
<keyword evidence="7" id="KW-0805">Transcription regulation</keyword>
<dbReference type="GO" id="GO:0001227">
    <property type="term" value="F:DNA-binding transcription repressor activity, RNA polymerase II-specific"/>
    <property type="evidence" value="ECO:0007669"/>
    <property type="project" value="TreeGrafter"/>
</dbReference>
<evidence type="ECO:0000256" key="5">
    <source>
        <dbReference type="ARBA" id="ARBA00022771"/>
    </source>
</evidence>
<feature type="compositionally biased region" description="Basic and acidic residues" evidence="12">
    <location>
        <begin position="108"/>
        <end position="124"/>
    </location>
</feature>
<dbReference type="SMART" id="SM00868">
    <property type="entry name" value="zf-AD"/>
    <property type="match status" value="2"/>
</dbReference>
<dbReference type="GeneID" id="108744943"/>
<protein>
    <submittedName>
        <fullName evidence="15">Gastrula zinc finger protein XlCGF57.1-like</fullName>
    </submittedName>
</protein>
<evidence type="ECO:0000313" key="15">
    <source>
        <dbReference type="RefSeq" id="XP_018336425.1"/>
    </source>
</evidence>
<evidence type="ECO:0000256" key="8">
    <source>
        <dbReference type="ARBA" id="ARBA00023125"/>
    </source>
</evidence>
<evidence type="ECO:0000256" key="4">
    <source>
        <dbReference type="ARBA" id="ARBA00022737"/>
    </source>
</evidence>
<dbReference type="InterPro" id="IPR036236">
    <property type="entry name" value="Znf_C2H2_sf"/>
</dbReference>
<proteinExistence type="inferred from homology"/>
<keyword evidence="4" id="KW-0677">Repeat</keyword>
<feature type="domain" description="C2H2-type" evidence="13">
    <location>
        <begin position="200"/>
        <end position="233"/>
    </location>
</feature>
<comment type="similarity">
    <text evidence="2">Belongs to the krueppel C2H2-type zinc-finger protein family.</text>
</comment>
<dbReference type="InterPro" id="IPR012934">
    <property type="entry name" value="Znf_AD"/>
</dbReference>
<sequence length="533" mass="62129">MQIPTEFCCTCLKSGTQLNNTLELDSKDVDYTTKLRFCVPEVEWSSGYICKQCSVTLNQCYSFKEQCLKANEVLAEGKFHFLLNVTNNENSSSDTTPNVNQPFLDNFVKSEHGSDDDGSDYKPEADEDSTDEINSSKEEETIPPPKKSKLNCSLCDNKFPDRHSLLIHKKTDHKDRQPQKISIKDLNVETNSLGRRIKKHQCQKCGKKYTTVKILNSHASICDGIKRHTRKDADDNEDEFFKRPELFPKNKDATKQKVVHLTCEFCEKVVGAFKKYVAHCVEEHNSNPETLKPYLCKVCKQRFSTSTHLSRHRLQHSDKKAHMCTFCGKGFKTRKDILRHEKIHTNKREVQCELCPKRFNTKNLLNSHKLVVHTDPMLWNYVCQYCGKRFPMKSNYDAHTRRHTGEKPFACHLCDKRFGDKSVLQQHFHSHSNIRAFKCDYCGKEYKSMRVLGIHLKKVHEIGNYKIPVRKKKFTCDYCSKAFAARDKLRRHMCSHTRERPYACHICEERFTDKSYVKQHLKSVHNLEVIKQD</sequence>
<evidence type="ECO:0000256" key="6">
    <source>
        <dbReference type="ARBA" id="ARBA00022833"/>
    </source>
</evidence>
<organism evidence="14 15">
    <name type="scientific">Agrilus planipennis</name>
    <name type="common">Emerald ash borer</name>
    <name type="synonym">Agrilus marcopoli</name>
    <dbReference type="NCBI Taxonomy" id="224129"/>
    <lineage>
        <taxon>Eukaryota</taxon>
        <taxon>Metazoa</taxon>
        <taxon>Ecdysozoa</taxon>
        <taxon>Arthropoda</taxon>
        <taxon>Hexapoda</taxon>
        <taxon>Insecta</taxon>
        <taxon>Pterygota</taxon>
        <taxon>Neoptera</taxon>
        <taxon>Endopterygota</taxon>
        <taxon>Coleoptera</taxon>
        <taxon>Polyphaga</taxon>
        <taxon>Elateriformia</taxon>
        <taxon>Buprestoidea</taxon>
        <taxon>Buprestidae</taxon>
        <taxon>Agrilinae</taxon>
        <taxon>Agrilus</taxon>
    </lineage>
</organism>
<feature type="domain" description="C2H2-type" evidence="13">
    <location>
        <begin position="350"/>
        <end position="378"/>
    </location>
</feature>
<keyword evidence="8" id="KW-0238">DNA-binding</keyword>
<evidence type="ECO:0000256" key="1">
    <source>
        <dbReference type="ARBA" id="ARBA00004123"/>
    </source>
</evidence>
<keyword evidence="14" id="KW-1185">Reference proteome</keyword>
<dbReference type="FunFam" id="3.30.160.60:FF:000100">
    <property type="entry name" value="Zinc finger 45-like"/>
    <property type="match status" value="1"/>
</dbReference>
<dbReference type="KEGG" id="apln:108744943"/>
<dbReference type="GO" id="GO:0001817">
    <property type="term" value="P:regulation of cytokine production"/>
    <property type="evidence" value="ECO:0007669"/>
    <property type="project" value="TreeGrafter"/>
</dbReference>
<feature type="domain" description="C2H2-type" evidence="13">
    <location>
        <begin position="409"/>
        <end position="436"/>
    </location>
</feature>
<feature type="domain" description="C2H2-type" evidence="13">
    <location>
        <begin position="502"/>
        <end position="530"/>
    </location>
</feature>
<keyword evidence="9" id="KW-0804">Transcription</keyword>
<dbReference type="FunFam" id="3.30.160.60:FF:001156">
    <property type="entry name" value="Zinc finger protein 407"/>
    <property type="match status" value="1"/>
</dbReference>
<evidence type="ECO:0000259" key="13">
    <source>
        <dbReference type="PROSITE" id="PS50157"/>
    </source>
</evidence>
<feature type="compositionally biased region" description="Polar residues" evidence="12">
    <location>
        <begin position="89"/>
        <end position="103"/>
    </location>
</feature>
<evidence type="ECO:0000256" key="10">
    <source>
        <dbReference type="ARBA" id="ARBA00023242"/>
    </source>
</evidence>
<dbReference type="Gene3D" id="3.30.160.60">
    <property type="entry name" value="Classic Zinc Finger"/>
    <property type="match status" value="8"/>
</dbReference>
<dbReference type="Pfam" id="PF00096">
    <property type="entry name" value="zf-C2H2"/>
    <property type="match status" value="5"/>
</dbReference>
<dbReference type="GO" id="GO:0000978">
    <property type="term" value="F:RNA polymerase II cis-regulatory region sequence-specific DNA binding"/>
    <property type="evidence" value="ECO:0007669"/>
    <property type="project" value="TreeGrafter"/>
</dbReference>
<dbReference type="OrthoDB" id="6077919at2759"/>